<gene>
    <name evidence="8" type="ORF">BC781_103379</name>
</gene>
<reference evidence="8 9" key="1">
    <citation type="submission" date="2018-03" db="EMBL/GenBank/DDBJ databases">
        <title>Genomic Encyclopedia of Archaeal and Bacterial Type Strains, Phase II (KMG-II): from individual species to whole genera.</title>
        <authorList>
            <person name="Goeker M."/>
        </authorList>
    </citation>
    <scope>NUCLEOTIDE SEQUENCE [LARGE SCALE GENOMIC DNA]</scope>
    <source>
        <strain evidence="8 9">DSM 28229</strain>
    </source>
</reference>
<evidence type="ECO:0000256" key="2">
    <source>
        <dbReference type="ARBA" id="ARBA00023136"/>
    </source>
</evidence>
<dbReference type="PANTHER" id="PTHR30329">
    <property type="entry name" value="STATOR ELEMENT OF FLAGELLAR MOTOR COMPLEX"/>
    <property type="match status" value="1"/>
</dbReference>
<dbReference type="RefSeq" id="WP_109618800.1">
    <property type="nucleotide sequence ID" value="NZ_QGDO01000003.1"/>
</dbReference>
<comment type="subcellular location">
    <subcellularLocation>
        <location evidence="1">Cell outer membrane</location>
    </subcellularLocation>
</comment>
<evidence type="ECO:0000256" key="5">
    <source>
        <dbReference type="SAM" id="Coils"/>
    </source>
</evidence>
<evidence type="ECO:0000259" key="7">
    <source>
        <dbReference type="PROSITE" id="PS51123"/>
    </source>
</evidence>
<feature type="region of interest" description="Disordered" evidence="6">
    <location>
        <begin position="139"/>
        <end position="164"/>
    </location>
</feature>
<feature type="domain" description="OmpA-like" evidence="7">
    <location>
        <begin position="354"/>
        <end position="473"/>
    </location>
</feature>
<dbReference type="SUPFAM" id="SSF103088">
    <property type="entry name" value="OmpA-like"/>
    <property type="match status" value="1"/>
</dbReference>
<dbReference type="EMBL" id="QGDO01000003">
    <property type="protein sequence ID" value="PWJ42129.1"/>
    <property type="molecule type" value="Genomic_DNA"/>
</dbReference>
<feature type="coiled-coil region" evidence="5">
    <location>
        <begin position="289"/>
        <end position="323"/>
    </location>
</feature>
<keyword evidence="9" id="KW-1185">Reference proteome</keyword>
<keyword evidence="5" id="KW-0175">Coiled coil</keyword>
<dbReference type="Pfam" id="PF00691">
    <property type="entry name" value="OmpA"/>
    <property type="match status" value="1"/>
</dbReference>
<dbReference type="InterPro" id="IPR050330">
    <property type="entry name" value="Bact_OuterMem_StrucFunc"/>
</dbReference>
<protein>
    <submittedName>
        <fullName evidence="8">Outer membrane protein OmpA-like peptidoglycan-associated protein</fullName>
    </submittedName>
</protein>
<comment type="caution">
    <text evidence="8">The sequence shown here is derived from an EMBL/GenBank/DDBJ whole genome shotgun (WGS) entry which is preliminary data.</text>
</comment>
<dbReference type="CDD" id="cd07185">
    <property type="entry name" value="OmpA_C-like"/>
    <property type="match status" value="1"/>
</dbReference>
<feature type="compositionally biased region" description="Basic and acidic residues" evidence="6">
    <location>
        <begin position="139"/>
        <end position="157"/>
    </location>
</feature>
<sequence length="474" mass="52870">MKGILFKVILTFIVSNFYFSTLLAQNSRSSLFAEVNMLKEQADNQDAEMLTPSSYEKGMEYLEKAQSDFEKGKSLEKIQKNIDKATGEFEYCVEHAPEARTMFNDALDARSAAVEAGSPDNQEEMWNDAEKRLNHAAEKLEKGKESKAASVSEEAKEQYQSTEMESIKTNVFGEAEEMIDEAEDNKVQKTAEKTLDGAETSLTKGVTVAEASRYNLTEAEMYAKEAEYKAKQSMAINKEVKELKKSKASKEDIILGHQSDIARIGSVVGISPAFDEGTANGVDEVNSAVQALRDSMDMLMGTIDELQGNLDEYSSEIGSLEEVRAMLAHEREVEAKFNEVFNMFNPDEVEVFRQQDKIILRMKSFAFPIGSAEIQQSNYATLRQVENAVRVFPTNEITVEGHTDSSGGEKANQKLSEERAEAVKNYMSANLPEYDADHIKAVGYGESKPIASNDTKEGAQMNRRIDVVIDVRRD</sequence>
<dbReference type="PRINTS" id="PR01021">
    <property type="entry name" value="OMPADOMAIN"/>
</dbReference>
<feature type="region of interest" description="Disordered" evidence="6">
    <location>
        <begin position="399"/>
        <end position="418"/>
    </location>
</feature>
<evidence type="ECO:0000256" key="6">
    <source>
        <dbReference type="SAM" id="MobiDB-lite"/>
    </source>
</evidence>
<dbReference type="Proteomes" id="UP000245535">
    <property type="component" value="Unassembled WGS sequence"/>
</dbReference>
<dbReference type="InterPro" id="IPR006665">
    <property type="entry name" value="OmpA-like"/>
</dbReference>
<evidence type="ECO:0000313" key="9">
    <source>
        <dbReference type="Proteomes" id="UP000245535"/>
    </source>
</evidence>
<keyword evidence="3" id="KW-0998">Cell outer membrane</keyword>
<dbReference type="InterPro" id="IPR036737">
    <property type="entry name" value="OmpA-like_sf"/>
</dbReference>
<dbReference type="Gene3D" id="3.30.1330.60">
    <property type="entry name" value="OmpA-like domain"/>
    <property type="match status" value="1"/>
</dbReference>
<dbReference type="PANTHER" id="PTHR30329:SF21">
    <property type="entry name" value="LIPOPROTEIN YIAD-RELATED"/>
    <property type="match status" value="1"/>
</dbReference>
<dbReference type="InterPro" id="IPR006664">
    <property type="entry name" value="OMP_bac"/>
</dbReference>
<dbReference type="PROSITE" id="PS51123">
    <property type="entry name" value="OMPA_2"/>
    <property type="match status" value="1"/>
</dbReference>
<proteinExistence type="predicted"/>
<evidence type="ECO:0000256" key="3">
    <source>
        <dbReference type="ARBA" id="ARBA00023237"/>
    </source>
</evidence>
<evidence type="ECO:0000256" key="4">
    <source>
        <dbReference type="PROSITE-ProRule" id="PRU00473"/>
    </source>
</evidence>
<accession>A0A315ZAE8</accession>
<organism evidence="8 9">
    <name type="scientific">Sediminitomix flava</name>
    <dbReference type="NCBI Taxonomy" id="379075"/>
    <lineage>
        <taxon>Bacteria</taxon>
        <taxon>Pseudomonadati</taxon>
        <taxon>Bacteroidota</taxon>
        <taxon>Cytophagia</taxon>
        <taxon>Cytophagales</taxon>
        <taxon>Flammeovirgaceae</taxon>
        <taxon>Sediminitomix</taxon>
    </lineage>
</organism>
<keyword evidence="2 4" id="KW-0472">Membrane</keyword>
<evidence type="ECO:0000313" key="8">
    <source>
        <dbReference type="EMBL" id="PWJ42129.1"/>
    </source>
</evidence>
<dbReference type="OrthoDB" id="9782229at2"/>
<evidence type="ECO:0000256" key="1">
    <source>
        <dbReference type="ARBA" id="ARBA00004442"/>
    </source>
</evidence>
<name>A0A315ZAE8_SEDFL</name>
<dbReference type="GO" id="GO:0009279">
    <property type="term" value="C:cell outer membrane"/>
    <property type="evidence" value="ECO:0007669"/>
    <property type="project" value="UniProtKB-SubCell"/>
</dbReference>
<dbReference type="AlphaFoldDB" id="A0A315ZAE8"/>